<sequence length="223" mass="24727">MSLLFLILASQESPLNISFYSVYIYKGEMPVKRTPKVHKFHEGSSDDQLPVVSMFIDKGGTGAYGRIDIELFVNRVPKACDIFLQGCAFAATGDKRNVKRGSCKSYRFVRLTNEGLQVGERSGSRGASLVEFDSEIGRVNHGIGVVSLCRSVSSFDESFFFCITDNRSELDSLDKRHVAFGRVIEGLNELLSLRDALLSYVQEGCLIGDNPYTISELVLKSCK</sequence>
<accession>G0TZL6</accession>
<dbReference type="Gene3D" id="2.40.100.10">
    <property type="entry name" value="Cyclophilin-like"/>
    <property type="match status" value="1"/>
</dbReference>
<dbReference type="SUPFAM" id="SSF50891">
    <property type="entry name" value="Cyclophilin-like"/>
    <property type="match status" value="1"/>
</dbReference>
<dbReference type="InterPro" id="IPR029000">
    <property type="entry name" value="Cyclophilin-like_dom_sf"/>
</dbReference>
<proteinExistence type="predicted"/>
<dbReference type="VEuPathDB" id="TriTrypDB:TvY486_0806510"/>
<dbReference type="Pfam" id="PF00160">
    <property type="entry name" value="Pro_isomerase"/>
    <property type="match status" value="1"/>
</dbReference>
<dbReference type="PROSITE" id="PS50072">
    <property type="entry name" value="CSA_PPIASE_2"/>
    <property type="match status" value="1"/>
</dbReference>
<dbReference type="InterPro" id="IPR002130">
    <property type="entry name" value="Cyclophilin-type_PPIase_dom"/>
</dbReference>
<evidence type="ECO:0000259" key="1">
    <source>
        <dbReference type="PROSITE" id="PS50072"/>
    </source>
</evidence>
<name>G0TZL6_TRYVY</name>
<keyword evidence="2" id="KW-0413">Isomerase</keyword>
<dbReference type="EC" id="5.2.1.8" evidence="2"/>
<protein>
    <submittedName>
        <fullName evidence="2">Putative cyclophilin</fullName>
        <ecNumber evidence="2">5.2.1.8</ecNumber>
    </submittedName>
</protein>
<dbReference type="EMBL" id="HE573024">
    <property type="protein sequence ID" value="CCC50044.1"/>
    <property type="molecule type" value="Genomic_DNA"/>
</dbReference>
<dbReference type="AlphaFoldDB" id="G0TZL6"/>
<feature type="domain" description="PPIase cyclophilin-type" evidence="1">
    <location>
        <begin position="65"/>
        <end position="223"/>
    </location>
</feature>
<organism evidence="2">
    <name type="scientific">Trypanosoma vivax (strain Y486)</name>
    <dbReference type="NCBI Taxonomy" id="1055687"/>
    <lineage>
        <taxon>Eukaryota</taxon>
        <taxon>Discoba</taxon>
        <taxon>Euglenozoa</taxon>
        <taxon>Kinetoplastea</taxon>
        <taxon>Metakinetoplastina</taxon>
        <taxon>Trypanosomatida</taxon>
        <taxon>Trypanosomatidae</taxon>
        <taxon>Trypanosoma</taxon>
        <taxon>Duttonella</taxon>
    </lineage>
</organism>
<gene>
    <name evidence="2" type="ORF">TVY486_0806510</name>
</gene>
<reference evidence="2" key="1">
    <citation type="journal article" date="2012" name="Proc. Natl. Acad. Sci. U.S.A.">
        <title>Antigenic diversity is generated by distinct evolutionary mechanisms in African trypanosome species.</title>
        <authorList>
            <person name="Jackson A.P."/>
            <person name="Berry A."/>
            <person name="Aslett M."/>
            <person name="Allison H.C."/>
            <person name="Burton P."/>
            <person name="Vavrova-Anderson J."/>
            <person name="Brown R."/>
            <person name="Browne H."/>
            <person name="Corton N."/>
            <person name="Hauser H."/>
            <person name="Gamble J."/>
            <person name="Gilderthorp R."/>
            <person name="Marcello L."/>
            <person name="McQuillan J."/>
            <person name="Otto T.D."/>
            <person name="Quail M.A."/>
            <person name="Sanders M.J."/>
            <person name="van Tonder A."/>
            <person name="Ginger M.L."/>
            <person name="Field M.C."/>
            <person name="Barry J.D."/>
            <person name="Hertz-Fowler C."/>
            <person name="Berriman M."/>
        </authorList>
    </citation>
    <scope>NUCLEOTIDE SEQUENCE</scope>
    <source>
        <strain evidence="2">Y486</strain>
    </source>
</reference>
<evidence type="ECO:0000313" key="2">
    <source>
        <dbReference type="EMBL" id="CCC50044.1"/>
    </source>
</evidence>
<dbReference type="GO" id="GO:0003755">
    <property type="term" value="F:peptidyl-prolyl cis-trans isomerase activity"/>
    <property type="evidence" value="ECO:0007669"/>
    <property type="project" value="UniProtKB-EC"/>
</dbReference>